<gene>
    <name evidence="3" type="ORF">ECRASSUSDP1_LOCUS11209</name>
</gene>
<dbReference type="AlphaFoldDB" id="A0AAD1UN11"/>
<keyword evidence="1" id="KW-0472">Membrane</keyword>
<keyword evidence="4" id="KW-1185">Reference proteome</keyword>
<comment type="caution">
    <text evidence="3">The sequence shown here is derived from an EMBL/GenBank/DDBJ whole genome shotgun (WGS) entry which is preliminary data.</text>
</comment>
<evidence type="ECO:0000313" key="3">
    <source>
        <dbReference type="EMBL" id="CAI2369905.1"/>
    </source>
</evidence>
<organism evidence="3 4">
    <name type="scientific">Euplotes crassus</name>
    <dbReference type="NCBI Taxonomy" id="5936"/>
    <lineage>
        <taxon>Eukaryota</taxon>
        <taxon>Sar</taxon>
        <taxon>Alveolata</taxon>
        <taxon>Ciliophora</taxon>
        <taxon>Intramacronucleata</taxon>
        <taxon>Spirotrichea</taxon>
        <taxon>Hypotrichia</taxon>
        <taxon>Euplotida</taxon>
        <taxon>Euplotidae</taxon>
        <taxon>Moneuplotes</taxon>
    </lineage>
</organism>
<sequence length="407" mass="42990">MKIILAILALFVALSYADGECAVFACSSIDQEGDTRLCGQRTDGTEGAANTFAAQECTGDDFCQADAWTDPAAAVAAAANLQCGANNPSNFPQDFTATAGVGLDGDYCTADGDCFTSGENEAKCTNSVCVASTKADSPCAGESKNCPVGHFCSAEDKCAPLLTANSVCTKDSDCAIGHDCIKLSPDGTEFKCTEFGTLNNGDRFTRVANTAPSGSLGAATVVASTVCKTTGEATVEGTQQCRNHQRNKDDSLRSPNLQTQCKTATFVDEAADNFNTETEVLVNPICGFNKDNKAICPVFLGDKPVQDLIAENSKFTKGLKCHRLSGVTSFGTGSVCKGFWDVRDKKEGFNLFRLGQILDPQTWANTANNNDCVANTITFKNWNGFNSAYLSYGAVGMITTALAYIMM</sequence>
<dbReference type="EMBL" id="CAMPGE010011061">
    <property type="protein sequence ID" value="CAI2369905.1"/>
    <property type="molecule type" value="Genomic_DNA"/>
</dbReference>
<feature type="chain" id="PRO_5042225945" evidence="2">
    <location>
        <begin position="20"/>
        <end position="407"/>
    </location>
</feature>
<keyword evidence="2" id="KW-0732">Signal</keyword>
<proteinExistence type="predicted"/>
<feature type="signal peptide" evidence="2">
    <location>
        <begin position="1"/>
        <end position="19"/>
    </location>
</feature>
<feature type="transmembrane region" description="Helical" evidence="1">
    <location>
        <begin position="389"/>
        <end position="406"/>
    </location>
</feature>
<protein>
    <submittedName>
        <fullName evidence="3">Uncharacterized protein</fullName>
    </submittedName>
</protein>
<evidence type="ECO:0000256" key="1">
    <source>
        <dbReference type="SAM" id="Phobius"/>
    </source>
</evidence>
<reference evidence="3" key="1">
    <citation type="submission" date="2023-07" db="EMBL/GenBank/DDBJ databases">
        <authorList>
            <consortium name="AG Swart"/>
            <person name="Singh M."/>
            <person name="Singh A."/>
            <person name="Seah K."/>
            <person name="Emmerich C."/>
        </authorList>
    </citation>
    <scope>NUCLEOTIDE SEQUENCE</scope>
    <source>
        <strain evidence="3">DP1</strain>
    </source>
</reference>
<evidence type="ECO:0000256" key="2">
    <source>
        <dbReference type="SAM" id="SignalP"/>
    </source>
</evidence>
<keyword evidence="1" id="KW-0812">Transmembrane</keyword>
<evidence type="ECO:0000313" key="4">
    <source>
        <dbReference type="Proteomes" id="UP001295684"/>
    </source>
</evidence>
<accession>A0AAD1UN11</accession>
<name>A0AAD1UN11_EUPCR</name>
<dbReference type="Proteomes" id="UP001295684">
    <property type="component" value="Unassembled WGS sequence"/>
</dbReference>
<keyword evidence="1" id="KW-1133">Transmembrane helix</keyword>